<keyword evidence="7 9" id="KW-1133">Transmembrane helix</keyword>
<feature type="transmembrane region" description="Helical" evidence="9">
    <location>
        <begin position="78"/>
        <end position="98"/>
    </location>
</feature>
<keyword evidence="8 9" id="KW-0472">Membrane</keyword>
<evidence type="ECO:0000313" key="11">
    <source>
        <dbReference type="RefSeq" id="WP_281173121.1"/>
    </source>
</evidence>
<sequence>MVLIGALAAHVSVNAFNEWWDFRSGLDGMTRRTPFSGGSGSLPARPELAPAALVIALLGLLACISIGLGFVASRGMALLPIGLAGVLLVVGYTCFVTRSPWFCLIAPGLAFGPLMVLGTELVLAGRMSMAGLLASLPGFFLVNGLLLLNQFPDVEPDRVVGRRSLPVAFGLRASARMFVALLALAVLSVVAAVFGGGLPSACLASLLSFGLAFRFVPMVLADCDSPERLQPAMALNVALTLAVPLLFGLGFLLTPY</sequence>
<feature type="transmembrane region" description="Helical" evidence="9">
    <location>
        <begin position="104"/>
        <end position="123"/>
    </location>
</feature>
<proteinExistence type="predicted"/>
<dbReference type="RefSeq" id="WP_281173121.1">
    <property type="nucleotide sequence ID" value="NZ_AXWS01000008.1"/>
</dbReference>
<keyword evidence="10" id="KW-1185">Reference proteome</keyword>
<evidence type="ECO:0000313" key="10">
    <source>
        <dbReference type="Proteomes" id="UP000675920"/>
    </source>
</evidence>
<evidence type="ECO:0000256" key="6">
    <source>
        <dbReference type="ARBA" id="ARBA00022692"/>
    </source>
</evidence>
<dbReference type="GO" id="GO:0042371">
    <property type="term" value="P:vitamin K biosynthetic process"/>
    <property type="evidence" value="ECO:0007669"/>
    <property type="project" value="TreeGrafter"/>
</dbReference>
<evidence type="ECO:0000256" key="3">
    <source>
        <dbReference type="ARBA" id="ARBA00022428"/>
    </source>
</evidence>
<dbReference type="PANTHER" id="PTHR13929:SF0">
    <property type="entry name" value="UBIA PRENYLTRANSFERASE DOMAIN-CONTAINING PROTEIN 1"/>
    <property type="match status" value="1"/>
</dbReference>
<dbReference type="GO" id="GO:0009234">
    <property type="term" value="P:menaquinone biosynthetic process"/>
    <property type="evidence" value="ECO:0007669"/>
    <property type="project" value="UniProtKB-KW"/>
</dbReference>
<dbReference type="GO" id="GO:0004659">
    <property type="term" value="F:prenyltransferase activity"/>
    <property type="evidence" value="ECO:0007669"/>
    <property type="project" value="InterPro"/>
</dbReference>
<name>A0A9U5D0R4_9BURK</name>
<evidence type="ECO:0000256" key="1">
    <source>
        <dbReference type="ARBA" id="ARBA00004141"/>
    </source>
</evidence>
<dbReference type="Gene3D" id="1.20.120.1780">
    <property type="entry name" value="UbiA prenyltransferase"/>
    <property type="match status" value="1"/>
</dbReference>
<evidence type="ECO:0000256" key="8">
    <source>
        <dbReference type="ARBA" id="ARBA00023136"/>
    </source>
</evidence>
<evidence type="ECO:0000256" key="4">
    <source>
        <dbReference type="ARBA" id="ARBA00022475"/>
    </source>
</evidence>
<feature type="transmembrane region" description="Helical" evidence="9">
    <location>
        <begin position="130"/>
        <end position="151"/>
    </location>
</feature>
<keyword evidence="4" id="KW-1003">Cell membrane</keyword>
<feature type="transmembrane region" description="Helical" evidence="9">
    <location>
        <begin position="233"/>
        <end position="253"/>
    </location>
</feature>
<comment type="subcellular location">
    <subcellularLocation>
        <location evidence="1">Membrane</location>
        <topology evidence="1">Multi-pass membrane protein</topology>
    </subcellularLocation>
</comment>
<reference evidence="11" key="1">
    <citation type="submission" date="2025-08" db="UniProtKB">
        <authorList>
            <consortium name="RefSeq"/>
        </authorList>
    </citation>
    <scope>IDENTIFICATION</scope>
</reference>
<protein>
    <submittedName>
        <fullName evidence="11">Prenyltransferase</fullName>
    </submittedName>
</protein>
<dbReference type="InterPro" id="IPR044878">
    <property type="entry name" value="UbiA_sf"/>
</dbReference>
<evidence type="ECO:0000256" key="7">
    <source>
        <dbReference type="ARBA" id="ARBA00022989"/>
    </source>
</evidence>
<keyword evidence="3" id="KW-0474">Menaquinone biosynthesis</keyword>
<keyword evidence="6 9" id="KW-0812">Transmembrane</keyword>
<dbReference type="InterPro" id="IPR026046">
    <property type="entry name" value="UBIAD1"/>
</dbReference>
<dbReference type="PANTHER" id="PTHR13929">
    <property type="entry name" value="1,4-DIHYDROXY-2-NAPHTHOATE OCTAPRENYLTRANSFERASE"/>
    <property type="match status" value="1"/>
</dbReference>
<accession>A0A9U5D0R4</accession>
<keyword evidence="5" id="KW-0808">Transferase</keyword>
<evidence type="ECO:0000256" key="5">
    <source>
        <dbReference type="ARBA" id="ARBA00022679"/>
    </source>
</evidence>
<organism evidence="10 11">
    <name type="scientific">Derxia gummosa DSM 723</name>
    <dbReference type="NCBI Taxonomy" id="1121388"/>
    <lineage>
        <taxon>Bacteria</taxon>
        <taxon>Pseudomonadati</taxon>
        <taxon>Pseudomonadota</taxon>
        <taxon>Betaproteobacteria</taxon>
        <taxon>Burkholderiales</taxon>
        <taxon>Alcaligenaceae</taxon>
        <taxon>Derxia</taxon>
    </lineage>
</organism>
<feature type="transmembrane region" description="Helical" evidence="9">
    <location>
        <begin position="201"/>
        <end position="221"/>
    </location>
</feature>
<dbReference type="Gene3D" id="1.10.357.140">
    <property type="entry name" value="UbiA prenyltransferase"/>
    <property type="match status" value="1"/>
</dbReference>
<feature type="transmembrane region" description="Helical" evidence="9">
    <location>
        <begin position="171"/>
        <end position="194"/>
    </location>
</feature>
<comment type="pathway">
    <text evidence="2">Quinol/quinone metabolism; menaquinone biosynthesis.</text>
</comment>
<evidence type="ECO:0000256" key="2">
    <source>
        <dbReference type="ARBA" id="ARBA00004863"/>
    </source>
</evidence>
<dbReference type="Proteomes" id="UP000675920">
    <property type="component" value="Unplaced"/>
</dbReference>
<evidence type="ECO:0000256" key="9">
    <source>
        <dbReference type="SAM" id="Phobius"/>
    </source>
</evidence>
<feature type="transmembrane region" description="Helical" evidence="9">
    <location>
        <begin position="48"/>
        <end position="71"/>
    </location>
</feature>
<dbReference type="GO" id="GO:0016020">
    <property type="term" value="C:membrane"/>
    <property type="evidence" value="ECO:0007669"/>
    <property type="project" value="UniProtKB-SubCell"/>
</dbReference>
<dbReference type="Pfam" id="PF01040">
    <property type="entry name" value="UbiA"/>
    <property type="match status" value="1"/>
</dbReference>
<dbReference type="InterPro" id="IPR000537">
    <property type="entry name" value="UbiA_prenyltransferase"/>
</dbReference>
<dbReference type="CDD" id="cd13962">
    <property type="entry name" value="PT_UbiA_UBIAD1"/>
    <property type="match status" value="1"/>
</dbReference>
<dbReference type="AlphaFoldDB" id="A0A9U5D0R4"/>